<reference evidence="2 4" key="2">
    <citation type="journal article" date="2014" name="BMC Genomics">
        <title>An improved genome release (version Mt4.0) for the model legume Medicago truncatula.</title>
        <authorList>
            <person name="Tang H."/>
            <person name="Krishnakumar V."/>
            <person name="Bidwell S."/>
            <person name="Rosen B."/>
            <person name="Chan A."/>
            <person name="Zhou S."/>
            <person name="Gentzbittel L."/>
            <person name="Childs K.L."/>
            <person name="Yandell M."/>
            <person name="Gundlach H."/>
            <person name="Mayer K.F."/>
            <person name="Schwartz D.C."/>
            <person name="Town C.D."/>
        </authorList>
    </citation>
    <scope>GENOME REANNOTATION</scope>
    <source>
        <strain evidence="2">A17</strain>
        <strain evidence="3 4">cv. Jemalong A17</strain>
    </source>
</reference>
<proteinExistence type="predicted"/>
<reference evidence="3" key="3">
    <citation type="submission" date="2015-04" db="UniProtKB">
        <authorList>
            <consortium name="EnsemblPlants"/>
        </authorList>
    </citation>
    <scope>IDENTIFICATION</scope>
    <source>
        <strain evidence="3">cv. Jemalong A17</strain>
    </source>
</reference>
<reference evidence="2 4" key="1">
    <citation type="journal article" date="2011" name="Nature">
        <title>The Medicago genome provides insight into the evolution of rhizobial symbioses.</title>
        <authorList>
            <person name="Young N.D."/>
            <person name="Debelle F."/>
            <person name="Oldroyd G.E."/>
            <person name="Geurts R."/>
            <person name="Cannon S.B."/>
            <person name="Udvardi M.K."/>
            <person name="Benedito V.A."/>
            <person name="Mayer K.F."/>
            <person name="Gouzy J."/>
            <person name="Schoof H."/>
            <person name="Van de Peer Y."/>
            <person name="Proost S."/>
            <person name="Cook D.R."/>
            <person name="Meyers B.C."/>
            <person name="Spannagl M."/>
            <person name="Cheung F."/>
            <person name="De Mita S."/>
            <person name="Krishnakumar V."/>
            <person name="Gundlach H."/>
            <person name="Zhou S."/>
            <person name="Mudge J."/>
            <person name="Bharti A.K."/>
            <person name="Murray J.D."/>
            <person name="Naoumkina M.A."/>
            <person name="Rosen B."/>
            <person name="Silverstein K.A."/>
            <person name="Tang H."/>
            <person name="Rombauts S."/>
            <person name="Zhao P.X."/>
            <person name="Zhou P."/>
            <person name="Barbe V."/>
            <person name="Bardou P."/>
            <person name="Bechner M."/>
            <person name="Bellec A."/>
            <person name="Berger A."/>
            <person name="Berges H."/>
            <person name="Bidwell S."/>
            <person name="Bisseling T."/>
            <person name="Choisne N."/>
            <person name="Couloux A."/>
            <person name="Denny R."/>
            <person name="Deshpande S."/>
            <person name="Dai X."/>
            <person name="Doyle J.J."/>
            <person name="Dudez A.M."/>
            <person name="Farmer A.D."/>
            <person name="Fouteau S."/>
            <person name="Franken C."/>
            <person name="Gibelin C."/>
            <person name="Gish J."/>
            <person name="Goldstein S."/>
            <person name="Gonzalez A.J."/>
            <person name="Green P.J."/>
            <person name="Hallab A."/>
            <person name="Hartog M."/>
            <person name="Hua A."/>
            <person name="Humphray S.J."/>
            <person name="Jeong D.H."/>
            <person name="Jing Y."/>
            <person name="Jocker A."/>
            <person name="Kenton S.M."/>
            <person name="Kim D.J."/>
            <person name="Klee K."/>
            <person name="Lai H."/>
            <person name="Lang C."/>
            <person name="Lin S."/>
            <person name="Macmil S.L."/>
            <person name="Magdelenat G."/>
            <person name="Matthews L."/>
            <person name="McCorrison J."/>
            <person name="Monaghan E.L."/>
            <person name="Mun J.H."/>
            <person name="Najar F.Z."/>
            <person name="Nicholson C."/>
            <person name="Noirot C."/>
            <person name="O'Bleness M."/>
            <person name="Paule C.R."/>
            <person name="Poulain J."/>
            <person name="Prion F."/>
            <person name="Qin B."/>
            <person name="Qu C."/>
            <person name="Retzel E.F."/>
            <person name="Riddle C."/>
            <person name="Sallet E."/>
            <person name="Samain S."/>
            <person name="Samson N."/>
            <person name="Sanders I."/>
            <person name="Saurat O."/>
            <person name="Scarpelli C."/>
            <person name="Schiex T."/>
            <person name="Segurens B."/>
            <person name="Severin A.J."/>
            <person name="Sherrier D.J."/>
            <person name="Shi R."/>
            <person name="Sims S."/>
            <person name="Singer S.R."/>
            <person name="Sinharoy S."/>
            <person name="Sterck L."/>
            <person name="Viollet A."/>
            <person name="Wang B.B."/>
            <person name="Wang K."/>
            <person name="Wang M."/>
            <person name="Wang X."/>
            <person name="Warfsmann J."/>
            <person name="Weissenbach J."/>
            <person name="White D.D."/>
            <person name="White J.D."/>
            <person name="Wiley G.B."/>
            <person name="Wincker P."/>
            <person name="Xing Y."/>
            <person name="Yang L."/>
            <person name="Yao Z."/>
            <person name="Ying F."/>
            <person name="Zhai J."/>
            <person name="Zhou L."/>
            <person name="Zuber A."/>
            <person name="Denarie J."/>
            <person name="Dixon R.A."/>
            <person name="May G.D."/>
            <person name="Schwartz D.C."/>
            <person name="Rogers J."/>
            <person name="Quetier F."/>
            <person name="Town C.D."/>
            <person name="Roe B.A."/>
        </authorList>
    </citation>
    <scope>NUCLEOTIDE SEQUENCE [LARGE SCALE GENOMIC DNA]</scope>
    <source>
        <strain evidence="2">A17</strain>
        <strain evidence="3 4">cv. Jemalong A17</strain>
    </source>
</reference>
<dbReference type="HOGENOM" id="CLU_2187868_0_0_1"/>
<evidence type="ECO:0000313" key="4">
    <source>
        <dbReference type="Proteomes" id="UP000002051"/>
    </source>
</evidence>
<gene>
    <name evidence="2" type="ordered locus">MTR_6g033305</name>
</gene>
<dbReference type="AlphaFoldDB" id="A0A072U7B0"/>
<dbReference type="EMBL" id="CM001222">
    <property type="protein sequence ID" value="KEH25649.1"/>
    <property type="molecule type" value="Genomic_DNA"/>
</dbReference>
<evidence type="ECO:0000256" key="1">
    <source>
        <dbReference type="SAM" id="MobiDB-lite"/>
    </source>
</evidence>
<sequence>MIRDGNSDTGEIQNGLVRNRRDPKRQIHSDETVTRESVGERTTKEGRCLHLLDGIVSIERIHRAEVEGIRQSSFKSNAIKWFSFTYVTSDTSTDRYMAAAVTTQREIGF</sequence>
<protein>
    <submittedName>
        <fullName evidence="2 3">Uncharacterized protein</fullName>
    </submittedName>
</protein>
<dbReference type="EnsemblPlants" id="KEH25649">
    <property type="protein sequence ID" value="KEH25649"/>
    <property type="gene ID" value="MTR_6g033305"/>
</dbReference>
<organism evidence="2 4">
    <name type="scientific">Medicago truncatula</name>
    <name type="common">Barrel medic</name>
    <name type="synonym">Medicago tribuloides</name>
    <dbReference type="NCBI Taxonomy" id="3880"/>
    <lineage>
        <taxon>Eukaryota</taxon>
        <taxon>Viridiplantae</taxon>
        <taxon>Streptophyta</taxon>
        <taxon>Embryophyta</taxon>
        <taxon>Tracheophyta</taxon>
        <taxon>Spermatophyta</taxon>
        <taxon>Magnoliopsida</taxon>
        <taxon>eudicotyledons</taxon>
        <taxon>Gunneridae</taxon>
        <taxon>Pentapetalae</taxon>
        <taxon>rosids</taxon>
        <taxon>fabids</taxon>
        <taxon>Fabales</taxon>
        <taxon>Fabaceae</taxon>
        <taxon>Papilionoideae</taxon>
        <taxon>50 kb inversion clade</taxon>
        <taxon>NPAAA clade</taxon>
        <taxon>Hologalegina</taxon>
        <taxon>IRL clade</taxon>
        <taxon>Trifolieae</taxon>
        <taxon>Medicago</taxon>
    </lineage>
</organism>
<keyword evidence="4" id="KW-1185">Reference proteome</keyword>
<evidence type="ECO:0000313" key="3">
    <source>
        <dbReference type="EnsemblPlants" id="KEH25649"/>
    </source>
</evidence>
<accession>A0A072U7B0</accession>
<evidence type="ECO:0000313" key="2">
    <source>
        <dbReference type="EMBL" id="KEH25649.1"/>
    </source>
</evidence>
<feature type="compositionally biased region" description="Basic and acidic residues" evidence="1">
    <location>
        <begin position="24"/>
        <end position="42"/>
    </location>
</feature>
<feature type="region of interest" description="Disordered" evidence="1">
    <location>
        <begin position="1"/>
        <end position="42"/>
    </location>
</feature>
<name>A0A072U7B0_MEDTR</name>
<dbReference type="Proteomes" id="UP000002051">
    <property type="component" value="Chromosome 6"/>
</dbReference>